<reference evidence="2 3" key="1">
    <citation type="submission" date="2019-06" db="EMBL/GenBank/DDBJ databases">
        <title>Draft genomes of female and male turbot (Scophthalmus maximus).</title>
        <authorList>
            <person name="Xu H."/>
            <person name="Xu X.-W."/>
            <person name="Shao C."/>
            <person name="Chen S."/>
        </authorList>
    </citation>
    <scope>NUCLEOTIDE SEQUENCE [LARGE SCALE GENOMIC DNA]</scope>
    <source>
        <strain evidence="2">Ysfricsl-2016a</strain>
        <tissue evidence="2">Blood</tissue>
    </source>
</reference>
<evidence type="ECO:0000256" key="1">
    <source>
        <dbReference type="SAM" id="MobiDB-lite"/>
    </source>
</evidence>
<feature type="region of interest" description="Disordered" evidence="1">
    <location>
        <begin position="1"/>
        <end position="25"/>
    </location>
</feature>
<comment type="caution">
    <text evidence="2">The sequence shown here is derived from an EMBL/GenBank/DDBJ whole genome shotgun (WGS) entry which is preliminary data.</text>
</comment>
<protein>
    <submittedName>
        <fullName evidence="2">Uncharacterized protein</fullName>
    </submittedName>
</protein>
<proteinExistence type="predicted"/>
<sequence>MSLRERRPAAKRRSGSGGTKEKPPPLQCKVAHAVTGVLNYRKNLLVMTYTVTHTVAMLTYSFMRRVNDYIYIKSSCLHDMHANFQGLTRASAVGGVWFLRPEYRSDILPFTLPEQYCRYDIPGRRSCSTTLWWQVSAALQRQRLVSQRLIYTGAEQKNTTGDNVPHSGRVFVCGLRAPVCRLVVFKWFISPLPRKNRVYAVELSEGVV</sequence>
<gene>
    <name evidence="2" type="ORF">F2P81_016206</name>
</gene>
<dbReference type="AlphaFoldDB" id="A0A6A4SKJ1"/>
<name>A0A6A4SKJ1_SCOMX</name>
<evidence type="ECO:0000313" key="2">
    <source>
        <dbReference type="EMBL" id="KAF0031651.1"/>
    </source>
</evidence>
<dbReference type="Proteomes" id="UP000438429">
    <property type="component" value="Unassembled WGS sequence"/>
</dbReference>
<dbReference type="EMBL" id="VEVO01000014">
    <property type="protein sequence ID" value="KAF0031651.1"/>
    <property type="molecule type" value="Genomic_DNA"/>
</dbReference>
<evidence type="ECO:0000313" key="3">
    <source>
        <dbReference type="Proteomes" id="UP000438429"/>
    </source>
</evidence>
<organism evidence="2 3">
    <name type="scientific">Scophthalmus maximus</name>
    <name type="common">Turbot</name>
    <name type="synonym">Psetta maxima</name>
    <dbReference type="NCBI Taxonomy" id="52904"/>
    <lineage>
        <taxon>Eukaryota</taxon>
        <taxon>Metazoa</taxon>
        <taxon>Chordata</taxon>
        <taxon>Craniata</taxon>
        <taxon>Vertebrata</taxon>
        <taxon>Euteleostomi</taxon>
        <taxon>Actinopterygii</taxon>
        <taxon>Neopterygii</taxon>
        <taxon>Teleostei</taxon>
        <taxon>Neoteleostei</taxon>
        <taxon>Acanthomorphata</taxon>
        <taxon>Carangaria</taxon>
        <taxon>Pleuronectiformes</taxon>
        <taxon>Pleuronectoidei</taxon>
        <taxon>Scophthalmidae</taxon>
        <taxon>Scophthalmus</taxon>
    </lineage>
</organism>
<accession>A0A6A4SKJ1</accession>